<dbReference type="STRING" id="180163.SAMN02745174_01210"/>
<keyword evidence="5 7" id="KW-1133">Transmembrane helix</keyword>
<keyword evidence="6 7" id="KW-0472">Membrane</keyword>
<evidence type="ECO:0000256" key="3">
    <source>
        <dbReference type="ARBA" id="ARBA00022475"/>
    </source>
</evidence>
<evidence type="ECO:0000256" key="5">
    <source>
        <dbReference type="ARBA" id="ARBA00022989"/>
    </source>
</evidence>
<evidence type="ECO:0000313" key="9">
    <source>
        <dbReference type="Proteomes" id="UP000191153"/>
    </source>
</evidence>
<feature type="transmembrane region" description="Helical" evidence="7">
    <location>
        <begin position="210"/>
        <end position="230"/>
    </location>
</feature>
<reference evidence="8 9" key="1">
    <citation type="submission" date="2017-02" db="EMBL/GenBank/DDBJ databases">
        <authorList>
            <person name="Peterson S.W."/>
        </authorList>
    </citation>
    <scope>NUCLEOTIDE SEQUENCE [LARGE SCALE GENOMIC DNA]</scope>
    <source>
        <strain evidence="8 9">ATCC 700028</strain>
    </source>
</reference>
<keyword evidence="2" id="KW-0813">Transport</keyword>
<evidence type="ECO:0000256" key="7">
    <source>
        <dbReference type="SAM" id="Phobius"/>
    </source>
</evidence>
<evidence type="ECO:0000313" key="8">
    <source>
        <dbReference type="EMBL" id="SJZ65870.1"/>
    </source>
</evidence>
<evidence type="ECO:0000256" key="1">
    <source>
        <dbReference type="ARBA" id="ARBA00004651"/>
    </source>
</evidence>
<feature type="transmembrane region" description="Helical" evidence="7">
    <location>
        <begin position="370"/>
        <end position="389"/>
    </location>
</feature>
<dbReference type="PIRSF" id="PIRSF006060">
    <property type="entry name" value="AA_transporter"/>
    <property type="match status" value="1"/>
</dbReference>
<keyword evidence="9" id="KW-1185">Reference proteome</keyword>
<feature type="transmembrane region" description="Helical" evidence="7">
    <location>
        <begin position="322"/>
        <end position="340"/>
    </location>
</feature>
<dbReference type="AlphaFoldDB" id="A0A1T4MFM0"/>
<keyword evidence="3" id="KW-1003">Cell membrane</keyword>
<feature type="transmembrane region" description="Helical" evidence="7">
    <location>
        <begin position="41"/>
        <end position="64"/>
    </location>
</feature>
<dbReference type="Proteomes" id="UP000191153">
    <property type="component" value="Unassembled WGS sequence"/>
</dbReference>
<dbReference type="RefSeq" id="WP_078693702.1">
    <property type="nucleotide sequence ID" value="NZ_FUWX01000008.1"/>
</dbReference>
<keyword evidence="4 7" id="KW-0812">Transmembrane</keyword>
<feature type="transmembrane region" description="Helical" evidence="7">
    <location>
        <begin position="85"/>
        <end position="112"/>
    </location>
</feature>
<name>A0A1T4MFM0_9FUSO</name>
<dbReference type="Gene3D" id="1.20.1740.10">
    <property type="entry name" value="Amino acid/polyamine transporter I"/>
    <property type="match status" value="1"/>
</dbReference>
<evidence type="ECO:0000256" key="2">
    <source>
        <dbReference type="ARBA" id="ARBA00022448"/>
    </source>
</evidence>
<evidence type="ECO:0000256" key="6">
    <source>
        <dbReference type="ARBA" id="ARBA00023136"/>
    </source>
</evidence>
<feature type="transmembrane region" description="Helical" evidence="7">
    <location>
        <begin position="472"/>
        <end position="489"/>
    </location>
</feature>
<feature type="transmembrane region" description="Helical" evidence="7">
    <location>
        <begin position="251"/>
        <end position="272"/>
    </location>
</feature>
<dbReference type="InterPro" id="IPR002293">
    <property type="entry name" value="AA/rel_permease1"/>
</dbReference>
<comment type="subcellular location">
    <subcellularLocation>
        <location evidence="1">Cell membrane</location>
        <topology evidence="1">Multi-pass membrane protein</topology>
    </subcellularLocation>
</comment>
<feature type="transmembrane region" description="Helical" evidence="7">
    <location>
        <begin position="442"/>
        <end position="460"/>
    </location>
</feature>
<dbReference type="NCBIfam" id="NF011775">
    <property type="entry name" value="PRK15238.1"/>
    <property type="match status" value="1"/>
</dbReference>
<organism evidence="8 9">
    <name type="scientific">Cetobacterium ceti</name>
    <dbReference type="NCBI Taxonomy" id="180163"/>
    <lineage>
        <taxon>Bacteria</taxon>
        <taxon>Fusobacteriati</taxon>
        <taxon>Fusobacteriota</taxon>
        <taxon>Fusobacteriia</taxon>
        <taxon>Fusobacteriales</taxon>
        <taxon>Fusobacteriaceae</taxon>
        <taxon>Cetobacterium</taxon>
    </lineage>
</organism>
<dbReference type="Pfam" id="PF13520">
    <property type="entry name" value="AA_permease_2"/>
    <property type="match status" value="1"/>
</dbReference>
<sequence length="508" mass="56076">MGNNGNNKKLTLIALILMIFTSVFGFNNIPRSFYLMGYAAIPWYIISGILFFIPYAFMMAEYGAAFKKETGGIYSWMEKSVGIKYAFITTFMWYASYIIWMVNISSGIWIVLSTAIFGVDLTSKISILGLNSTQSMGVLGVLLMTAFTFFASKGLNKITKVAAVGGIAVTLLNLVLLFGALIVFSLNGFHLAQPIADLHTGFFVSPNPDYLSGMAIVSFLVFAIFAYGGIEVVGGLVDQTENPEKNFPKGVVVAAIIITVGYAIGIFLVGMFTNWNYLINKGGVHIGNFSYVAMENLGYQLGLSFKLSNSTAVLIGRIMSRYMGISIVLSLTGAFFTLLYSPLKQLIEGTPTEMWPEKISKIEDGMPKNAMWCQWFIVIIFILGVSFGGENAAKFFMKLTLMTNVAMTIPYILIAFAFPAFKKKEGLERPYIAFKTEKGTKIATIFTVGTVTFANIATIIEPAFKGNISDTIWMIIGPIFFTILALGIYEKYKRKTEKVLLHKNVKLK</sequence>
<feature type="transmembrane region" description="Helical" evidence="7">
    <location>
        <begin position="401"/>
        <end position="421"/>
    </location>
</feature>
<gene>
    <name evidence="8" type="ORF">SAMN02745174_01210</name>
</gene>
<feature type="transmembrane region" description="Helical" evidence="7">
    <location>
        <begin position="163"/>
        <end position="190"/>
    </location>
</feature>
<proteinExistence type="predicted"/>
<dbReference type="EMBL" id="FUWX01000008">
    <property type="protein sequence ID" value="SJZ65870.1"/>
    <property type="molecule type" value="Genomic_DNA"/>
</dbReference>
<accession>A0A1T4MFM0</accession>
<dbReference type="GO" id="GO:0005886">
    <property type="term" value="C:plasma membrane"/>
    <property type="evidence" value="ECO:0007669"/>
    <property type="project" value="UniProtKB-SubCell"/>
</dbReference>
<dbReference type="OrthoDB" id="92719at2"/>
<evidence type="ECO:0000256" key="4">
    <source>
        <dbReference type="ARBA" id="ARBA00022692"/>
    </source>
</evidence>
<dbReference type="InterPro" id="IPR050367">
    <property type="entry name" value="APC_superfamily"/>
</dbReference>
<dbReference type="PANTHER" id="PTHR42770">
    <property type="entry name" value="AMINO ACID TRANSPORTER-RELATED"/>
    <property type="match status" value="1"/>
</dbReference>
<feature type="transmembrane region" description="Helical" evidence="7">
    <location>
        <begin position="132"/>
        <end position="151"/>
    </location>
</feature>
<dbReference type="GO" id="GO:0022857">
    <property type="term" value="F:transmembrane transporter activity"/>
    <property type="evidence" value="ECO:0007669"/>
    <property type="project" value="InterPro"/>
</dbReference>
<dbReference type="PANTHER" id="PTHR42770:SF15">
    <property type="entry name" value="GLUTAMATE_GAMMA-AMINOBUTYRATE ANTIPORTER-RELATED"/>
    <property type="match status" value="1"/>
</dbReference>
<protein>
    <submittedName>
        <fullName evidence="8">Amino acid/polyamine/organocation transporter, APC superfamily (TC 2.A.3)</fullName>
    </submittedName>
</protein>